<evidence type="ECO:0000256" key="4">
    <source>
        <dbReference type="ARBA" id="ARBA00012285"/>
    </source>
</evidence>
<comment type="catalytic activity">
    <reaction evidence="9">
        <text>O-phospho-L-threonine + H(+) = (R)-1-aminopropan-2-yl phosphate + CO2</text>
        <dbReference type="Rhea" id="RHEA:11492"/>
        <dbReference type="ChEBI" id="CHEBI:15378"/>
        <dbReference type="ChEBI" id="CHEBI:16526"/>
        <dbReference type="ChEBI" id="CHEBI:58563"/>
        <dbReference type="ChEBI" id="CHEBI:58675"/>
        <dbReference type="EC" id="4.1.1.81"/>
    </reaction>
</comment>
<dbReference type="InterPro" id="IPR005860">
    <property type="entry name" value="CobD"/>
</dbReference>
<evidence type="ECO:0000256" key="8">
    <source>
        <dbReference type="ARBA" id="ARBA00029996"/>
    </source>
</evidence>
<evidence type="ECO:0000256" key="3">
    <source>
        <dbReference type="ARBA" id="ARBA00004953"/>
    </source>
</evidence>
<organism evidence="11 12">
    <name type="scientific">Pseudaminobacter soli</name>
    <name type="common">ex Zhang et al. 2022</name>
    <dbReference type="NCBI Taxonomy" id="2831468"/>
    <lineage>
        <taxon>Bacteria</taxon>
        <taxon>Pseudomonadati</taxon>
        <taxon>Pseudomonadota</taxon>
        <taxon>Alphaproteobacteria</taxon>
        <taxon>Hyphomicrobiales</taxon>
        <taxon>Phyllobacteriaceae</taxon>
        <taxon>Pseudaminobacter</taxon>
    </lineage>
</organism>
<reference evidence="11" key="1">
    <citation type="submission" date="2021-04" db="EMBL/GenBank/DDBJ databases">
        <title>Pseudaminobacter soli sp. nov., isolated from paddy soil contaminated by heavy metals.</title>
        <authorList>
            <person name="Zhang K."/>
        </authorList>
    </citation>
    <scope>NUCLEOTIDE SEQUENCE</scope>
    <source>
        <strain evidence="11">19-2017</strain>
    </source>
</reference>
<accession>A0A942I1T1</accession>
<dbReference type="InterPro" id="IPR004839">
    <property type="entry name" value="Aminotransferase_I/II_large"/>
</dbReference>
<comment type="function">
    <text evidence="2">Decarboxylates L-threonine-O-3-phosphate to yield (R)-1-amino-2-propanol O-2-phosphate, the precursor for the linkage between the nucleotide loop and the corrin ring in cobalamin.</text>
</comment>
<dbReference type="InterPro" id="IPR015422">
    <property type="entry name" value="PyrdxlP-dep_Trfase_small"/>
</dbReference>
<dbReference type="Gene3D" id="3.90.1150.10">
    <property type="entry name" value="Aspartate Aminotransferase, domain 1"/>
    <property type="match status" value="1"/>
</dbReference>
<keyword evidence="7 11" id="KW-0456">Lyase</keyword>
<comment type="caution">
    <text evidence="11">The sequence shown here is derived from an EMBL/GenBank/DDBJ whole genome shotgun (WGS) entry which is preliminary data.</text>
</comment>
<feature type="domain" description="Aminotransferase class I/classII large" evidence="10">
    <location>
        <begin position="75"/>
        <end position="311"/>
    </location>
</feature>
<proteinExistence type="predicted"/>
<dbReference type="GO" id="GO:0048472">
    <property type="term" value="F:threonine-phosphate decarboxylase activity"/>
    <property type="evidence" value="ECO:0007669"/>
    <property type="project" value="UniProtKB-EC"/>
</dbReference>
<evidence type="ECO:0000256" key="5">
    <source>
        <dbReference type="ARBA" id="ARBA00022573"/>
    </source>
</evidence>
<dbReference type="PANTHER" id="PTHR42885">
    <property type="entry name" value="HISTIDINOL-PHOSPHATE AMINOTRANSFERASE-RELATED"/>
    <property type="match status" value="1"/>
</dbReference>
<evidence type="ECO:0000256" key="9">
    <source>
        <dbReference type="ARBA" id="ARBA00048531"/>
    </source>
</evidence>
<dbReference type="CDD" id="cd00609">
    <property type="entry name" value="AAT_like"/>
    <property type="match status" value="1"/>
</dbReference>
<dbReference type="GO" id="GO:0030170">
    <property type="term" value="F:pyridoxal phosphate binding"/>
    <property type="evidence" value="ECO:0007669"/>
    <property type="project" value="InterPro"/>
</dbReference>
<comment type="pathway">
    <text evidence="3">Cofactor biosynthesis; adenosylcobalamin biosynthesis.</text>
</comment>
<evidence type="ECO:0000256" key="7">
    <source>
        <dbReference type="ARBA" id="ARBA00023239"/>
    </source>
</evidence>
<evidence type="ECO:0000256" key="1">
    <source>
        <dbReference type="ARBA" id="ARBA00001933"/>
    </source>
</evidence>
<dbReference type="RefSeq" id="WP_188252811.1">
    <property type="nucleotide sequence ID" value="NZ_JABVCF010000001.1"/>
</dbReference>
<dbReference type="InterPro" id="IPR015424">
    <property type="entry name" value="PyrdxlP-dep_Trfase"/>
</dbReference>
<evidence type="ECO:0000259" key="10">
    <source>
        <dbReference type="Pfam" id="PF00155"/>
    </source>
</evidence>
<dbReference type="AlphaFoldDB" id="A0A942I1T1"/>
<name>A0A942I1T1_9HYPH</name>
<evidence type="ECO:0000256" key="2">
    <source>
        <dbReference type="ARBA" id="ARBA00003444"/>
    </source>
</evidence>
<sequence length="354" mass="37825">MQPDAAERIGEVKDHGGSLGNARLLFPHAPEPWIDLSTGINPHSYPLFDLPATAFTRLPEPDLVTDLCGVAARAYLAPGPQNVVAAPGTQILLPYVMSLVRPGRAKVLGPTYAEHARAARLAGHAVEEVESFDALADADLAVVVNPNNPDGRIVPRVELLRLAEQLRQRGGLLIVDEAFMDVGPAGESIAGDADRRGLVVLRSLGKFFGLAGVRLGFALAEPRIAAALASQLGPWAVSGPALEIALRALGDLEWHESMRGRLADESARLDALFARFGITISGGTSLYRFFQTPDTEALFGSLGERGILLRRFAWNLQALRCGLPADEAGWRRLEDGLAAWSAAKSPGTLKEIVS</sequence>
<evidence type="ECO:0000313" key="12">
    <source>
        <dbReference type="Proteomes" id="UP000680348"/>
    </source>
</evidence>
<dbReference type="PANTHER" id="PTHR42885:SF1">
    <property type="entry name" value="THREONINE-PHOSPHATE DECARBOXYLASE"/>
    <property type="match status" value="1"/>
</dbReference>
<dbReference type="NCBIfam" id="TIGR01140">
    <property type="entry name" value="L_thr_O3P_dcar"/>
    <property type="match status" value="1"/>
</dbReference>
<dbReference type="GO" id="GO:0009236">
    <property type="term" value="P:cobalamin biosynthetic process"/>
    <property type="evidence" value="ECO:0007669"/>
    <property type="project" value="UniProtKB-KW"/>
</dbReference>
<dbReference type="EMBL" id="JAGWCR010000001">
    <property type="protein sequence ID" value="MBS3647254.1"/>
    <property type="molecule type" value="Genomic_DNA"/>
</dbReference>
<dbReference type="SUPFAM" id="SSF53383">
    <property type="entry name" value="PLP-dependent transferases"/>
    <property type="match status" value="1"/>
</dbReference>
<dbReference type="InterPro" id="IPR015421">
    <property type="entry name" value="PyrdxlP-dep_Trfase_major"/>
</dbReference>
<gene>
    <name evidence="11" type="ORF">KEU06_01260</name>
</gene>
<keyword evidence="12" id="KW-1185">Reference proteome</keyword>
<comment type="cofactor">
    <cofactor evidence="1">
        <name>pyridoxal 5'-phosphate</name>
        <dbReference type="ChEBI" id="CHEBI:597326"/>
    </cofactor>
</comment>
<dbReference type="EC" id="4.1.1.81" evidence="4"/>
<evidence type="ECO:0000313" key="11">
    <source>
        <dbReference type="EMBL" id="MBS3647254.1"/>
    </source>
</evidence>
<protein>
    <recommendedName>
        <fullName evidence="4">threonine-phosphate decarboxylase</fullName>
        <ecNumber evidence="4">4.1.1.81</ecNumber>
    </recommendedName>
    <alternativeName>
        <fullName evidence="8">L-threonine-O-3-phosphate decarboxylase</fullName>
    </alternativeName>
</protein>
<dbReference type="Pfam" id="PF00155">
    <property type="entry name" value="Aminotran_1_2"/>
    <property type="match status" value="1"/>
</dbReference>
<keyword evidence="6" id="KW-0663">Pyridoxal phosphate</keyword>
<keyword evidence="5" id="KW-0169">Cobalamin biosynthesis</keyword>
<evidence type="ECO:0000256" key="6">
    <source>
        <dbReference type="ARBA" id="ARBA00022898"/>
    </source>
</evidence>
<dbReference type="Gene3D" id="3.40.640.10">
    <property type="entry name" value="Type I PLP-dependent aspartate aminotransferase-like (Major domain)"/>
    <property type="match status" value="1"/>
</dbReference>
<dbReference type="Proteomes" id="UP000680348">
    <property type="component" value="Unassembled WGS sequence"/>
</dbReference>